<evidence type="ECO:0000313" key="4">
    <source>
        <dbReference type="Proteomes" id="UP000241462"/>
    </source>
</evidence>
<gene>
    <name evidence="3" type="ORF">BD289DRAFT_354554</name>
</gene>
<feature type="non-terminal residue" evidence="3">
    <location>
        <position position="386"/>
    </location>
</feature>
<protein>
    <recommendedName>
        <fullName evidence="5">S-adenosyl-L-methionine-dependent methyltransferase</fullName>
    </recommendedName>
</protein>
<feature type="region of interest" description="Disordered" evidence="1">
    <location>
        <begin position="197"/>
        <end position="227"/>
    </location>
</feature>
<accession>A0A2T2ZU21</accession>
<keyword evidence="4" id="KW-1185">Reference proteome</keyword>
<dbReference type="InterPro" id="IPR050508">
    <property type="entry name" value="Methyltransf_Superfamily"/>
</dbReference>
<evidence type="ECO:0000313" key="3">
    <source>
        <dbReference type="EMBL" id="PSR76839.1"/>
    </source>
</evidence>
<evidence type="ECO:0000256" key="2">
    <source>
        <dbReference type="SAM" id="Phobius"/>
    </source>
</evidence>
<dbReference type="EMBL" id="KZ678693">
    <property type="protein sequence ID" value="PSR76839.1"/>
    <property type="molecule type" value="Genomic_DNA"/>
</dbReference>
<dbReference type="InterPro" id="IPR029063">
    <property type="entry name" value="SAM-dependent_MTases_sf"/>
</dbReference>
<dbReference type="GO" id="GO:0008168">
    <property type="term" value="F:methyltransferase activity"/>
    <property type="evidence" value="ECO:0007669"/>
    <property type="project" value="TreeGrafter"/>
</dbReference>
<dbReference type="AlphaFoldDB" id="A0A2T2ZU21"/>
<feature type="non-terminal residue" evidence="3">
    <location>
        <position position="1"/>
    </location>
</feature>
<dbReference type="PANTHER" id="PTHR42912">
    <property type="entry name" value="METHYLTRANSFERASE"/>
    <property type="match status" value="1"/>
</dbReference>
<evidence type="ECO:0008006" key="5">
    <source>
        <dbReference type="Google" id="ProtNLM"/>
    </source>
</evidence>
<dbReference type="Pfam" id="PF13489">
    <property type="entry name" value="Methyltransf_23"/>
    <property type="match status" value="1"/>
</dbReference>
<dbReference type="Proteomes" id="UP000241462">
    <property type="component" value="Unassembled WGS sequence"/>
</dbReference>
<evidence type="ECO:0000256" key="1">
    <source>
        <dbReference type="SAM" id="MobiDB-lite"/>
    </source>
</evidence>
<keyword evidence="2" id="KW-0812">Transmembrane</keyword>
<proteinExistence type="predicted"/>
<dbReference type="InParanoid" id="A0A2T2ZU21"/>
<name>A0A2T2ZU21_9PEZI</name>
<dbReference type="SUPFAM" id="SSF53335">
    <property type="entry name" value="S-adenosyl-L-methionine-dependent methyltransferases"/>
    <property type="match status" value="1"/>
</dbReference>
<organism evidence="3 4">
    <name type="scientific">Coniella lustricola</name>
    <dbReference type="NCBI Taxonomy" id="2025994"/>
    <lineage>
        <taxon>Eukaryota</taxon>
        <taxon>Fungi</taxon>
        <taxon>Dikarya</taxon>
        <taxon>Ascomycota</taxon>
        <taxon>Pezizomycotina</taxon>
        <taxon>Sordariomycetes</taxon>
        <taxon>Sordariomycetidae</taxon>
        <taxon>Diaporthales</taxon>
        <taxon>Schizoparmaceae</taxon>
        <taxon>Coniella</taxon>
    </lineage>
</organism>
<dbReference type="STRING" id="2025994.A0A2T2ZU21"/>
<reference evidence="3 4" key="1">
    <citation type="journal article" date="2018" name="Mycol. Prog.">
        <title>Coniella lustricola, a new species from submerged detritus.</title>
        <authorList>
            <person name="Raudabaugh D.B."/>
            <person name="Iturriaga T."/>
            <person name="Carver A."/>
            <person name="Mondo S."/>
            <person name="Pangilinan J."/>
            <person name="Lipzen A."/>
            <person name="He G."/>
            <person name="Amirebrahimi M."/>
            <person name="Grigoriev I.V."/>
            <person name="Miller A.N."/>
        </authorList>
    </citation>
    <scope>NUCLEOTIDE SEQUENCE [LARGE SCALE GENOMIC DNA]</scope>
    <source>
        <strain evidence="3 4">B22-T-1</strain>
    </source>
</reference>
<dbReference type="PANTHER" id="PTHR42912:SF83">
    <property type="entry name" value="METHYLTRANSFERASE TYPE 11 DOMAIN-CONTAINING PROTEIN"/>
    <property type="match status" value="1"/>
</dbReference>
<feature type="transmembrane region" description="Helical" evidence="2">
    <location>
        <begin position="17"/>
        <end position="39"/>
    </location>
</feature>
<keyword evidence="2" id="KW-1133">Transmembrane helix</keyword>
<dbReference type="Gene3D" id="3.40.50.150">
    <property type="entry name" value="Vaccinia Virus protein VP39"/>
    <property type="match status" value="1"/>
</dbReference>
<dbReference type="OrthoDB" id="416496at2759"/>
<keyword evidence="2" id="KW-0472">Membrane</keyword>
<sequence>SQKQALGSLFQEKKMPLIAAGLAAAVMGGYISMLAMSMVQGPCDEDCLSSTPSGRPLDLRQGQISALMFDKDLNRPETLMGVKSLRKLMGGLARGHVLEVAVGTGRNIEYVDWDEIRASAPPVPVWTEDGRVITPEVKDSQQLHKERVARRIEAGKKGLTLPGDEAPEVVSYTGVDVSTDVLEVAWGKLRKAVPDLVPRRRRRSAQEQQQEHKAATGTPPAAQAVVASPGPVDESLVANLGHGRIRLFQSDAQLHLPSPPAMTSHDGSRVLPAPQYYDTIMQNFGLCSVADPQHLLATMASKLRPESGRIYLMEHGRGSYGWLNDLLDKFAPSHFARYGCWWNRDIEQIVRQAEQEVPGLEVVRIHRPLVLQGGTTLWIELKVSSR</sequence>